<reference evidence="1" key="2">
    <citation type="submission" date="2013-04" db="EMBL/GenBank/DDBJ databases">
        <title>Genome sequence of Pseudoalteromonas citrea.</title>
        <authorList>
            <person name="Xie B.-B."/>
            <person name="Rong J.-C."/>
            <person name="Qin Q.-L."/>
            <person name="Shu Y.-L."/>
            <person name="Zhang Y.-Z."/>
        </authorList>
    </citation>
    <scope>NUCLEOTIDE SEQUENCE</scope>
    <source>
        <strain evidence="1">NCIMB 1889</strain>
    </source>
</reference>
<reference evidence="1" key="1">
    <citation type="journal article" date="2012" name="J. Bacteriol.">
        <title>Genome sequences of type strains of seven species of the marine bacterium Pseudoalteromonas.</title>
        <authorList>
            <person name="Xie B.B."/>
            <person name="Shu Y.L."/>
            <person name="Qin Q.L."/>
            <person name="Rong J.C."/>
            <person name="Zhang X.Y."/>
            <person name="Chen X.L."/>
            <person name="Shi M."/>
            <person name="He H.L."/>
            <person name="Zhou B.C."/>
            <person name="Zhang Y.Z."/>
        </authorList>
    </citation>
    <scope>NUCLEOTIDE SEQUENCE [LARGE SCALE GENOMIC DNA]</scope>
    <source>
        <strain evidence="1">NCIMB 1889</strain>
    </source>
</reference>
<name>U1JRA8_9GAMM</name>
<sequence>LGEIKTSPLNTKLRLPELVSGSIVSHRLLGIQKYVKITMVSVRAMDPDLRQEDSGVGEIKTSPLNTKLRLPELVSGSKVFLHLRNKKRRKNNNGKHECSGS</sequence>
<evidence type="ECO:0000313" key="1">
    <source>
        <dbReference type="EMBL" id="ERG19537.1"/>
    </source>
</evidence>
<dbReference type="EMBL" id="AHBZ02000064">
    <property type="protein sequence ID" value="ERG19537.1"/>
    <property type="molecule type" value="Genomic_DNA"/>
</dbReference>
<gene>
    <name evidence="1" type="ORF">PCIT_06255</name>
</gene>
<comment type="caution">
    <text evidence="1">The sequence shown here is derived from an EMBL/GenBank/DDBJ whole genome shotgun (WGS) entry which is preliminary data.</text>
</comment>
<organism evidence="1">
    <name type="scientific">Pseudoalteromonas citrea DSM 8771</name>
    <dbReference type="NCBI Taxonomy" id="1117314"/>
    <lineage>
        <taxon>Bacteria</taxon>
        <taxon>Pseudomonadati</taxon>
        <taxon>Pseudomonadota</taxon>
        <taxon>Gammaproteobacteria</taxon>
        <taxon>Alteromonadales</taxon>
        <taxon>Pseudoalteromonadaceae</taxon>
        <taxon>Pseudoalteromonas</taxon>
    </lineage>
</organism>
<proteinExistence type="predicted"/>
<feature type="non-terminal residue" evidence="1">
    <location>
        <position position="1"/>
    </location>
</feature>
<protein>
    <submittedName>
        <fullName evidence="1">Uncharacterized protein</fullName>
    </submittedName>
</protein>
<accession>U1JRA8</accession>
<dbReference type="AlphaFoldDB" id="U1JRA8"/>